<feature type="domain" description="HNH nuclease" evidence="1">
    <location>
        <begin position="48"/>
        <end position="96"/>
    </location>
</feature>
<dbReference type="Gene3D" id="1.10.10.10">
    <property type="entry name" value="Winged helix-like DNA-binding domain superfamily/Winged helix DNA-binding domain"/>
    <property type="match status" value="1"/>
</dbReference>
<keyword evidence="3" id="KW-1185">Reference proteome</keyword>
<dbReference type="SMART" id="SM00507">
    <property type="entry name" value="HNHc"/>
    <property type="match status" value="1"/>
</dbReference>
<protein>
    <submittedName>
        <fullName evidence="2">HNH homing endonuclease</fullName>
    </submittedName>
</protein>
<evidence type="ECO:0000313" key="3">
    <source>
        <dbReference type="Proteomes" id="UP000386225"/>
    </source>
</evidence>
<dbReference type="EMBL" id="MN478376">
    <property type="protein sequence ID" value="QGH45108.1"/>
    <property type="molecule type" value="Genomic_DNA"/>
</dbReference>
<name>A0A5Q2U9H8_9CAUD</name>
<dbReference type="Proteomes" id="UP000386225">
    <property type="component" value="Segment"/>
</dbReference>
<accession>A0A5Q2U9H8</accession>
<keyword evidence="2" id="KW-0540">Nuclease</keyword>
<dbReference type="Pfam" id="PF07463">
    <property type="entry name" value="NUMOD4"/>
    <property type="match status" value="1"/>
</dbReference>
<organism evidence="2 3">
    <name type="scientific">Ralstonia phage Reminis</name>
    <dbReference type="NCBI Taxonomy" id="2662139"/>
    <lineage>
        <taxon>Viruses</taxon>
        <taxon>Duplodnaviria</taxon>
        <taxon>Heunggongvirae</taxon>
        <taxon>Uroviricota</taxon>
        <taxon>Caudoviricetes</taxon>
        <taxon>Autographivirales</taxon>
        <taxon>Autographivirales incertae sedis</taxon>
        <taxon>Reminisvirus</taxon>
        <taxon>Reminisvirus reminis</taxon>
    </lineage>
</organism>
<dbReference type="Gene3D" id="3.90.75.20">
    <property type="match status" value="1"/>
</dbReference>
<dbReference type="InterPro" id="IPR010902">
    <property type="entry name" value="NUMOD4"/>
</dbReference>
<dbReference type="GO" id="GO:0016788">
    <property type="term" value="F:hydrolase activity, acting on ester bonds"/>
    <property type="evidence" value="ECO:0007669"/>
    <property type="project" value="InterPro"/>
</dbReference>
<dbReference type="Pfam" id="PF13392">
    <property type="entry name" value="HNH_3"/>
    <property type="match status" value="1"/>
</dbReference>
<keyword evidence="2" id="KW-0255">Endonuclease</keyword>
<dbReference type="GO" id="GO:0004519">
    <property type="term" value="F:endonuclease activity"/>
    <property type="evidence" value="ECO:0007669"/>
    <property type="project" value="UniProtKB-KW"/>
</dbReference>
<dbReference type="InterPro" id="IPR003615">
    <property type="entry name" value="HNH_nuc"/>
</dbReference>
<sequence length="151" mass="17008">MQYKTVTSYPNYEVSNTGKVRNKRTGRVLKPQILTKGYLVVRLYEGGNGKTLKIHRLVALAFVSGHFLWAQVNHIDGDKTNNNASNLEWCTGVENHEHKMANGLNRHNRAYSDLTYDKIKKLHASGLSTRKIADATGVSKSRVHSIVNDFI</sequence>
<reference evidence="2 3" key="1">
    <citation type="submission" date="2019-09" db="EMBL/GenBank/DDBJ databases">
        <title>Bacteriophage as agents antimicrobiens.</title>
        <authorList>
            <person name="Lightbourn L."/>
            <person name="Amarillas L."/>
            <person name="Estrada M."/>
            <person name="Leon R."/>
            <person name="Figueroa L."/>
            <person name="Patron O."/>
            <person name="Leon J."/>
        </authorList>
    </citation>
    <scope>NUCLEOTIDE SEQUENCE [LARGE SCALE GENOMIC DNA]</scope>
</reference>
<keyword evidence="2" id="KW-0378">Hydrolase</keyword>
<dbReference type="InterPro" id="IPR036388">
    <property type="entry name" value="WH-like_DNA-bd_sf"/>
</dbReference>
<evidence type="ECO:0000259" key="1">
    <source>
        <dbReference type="SMART" id="SM00507"/>
    </source>
</evidence>
<dbReference type="SUPFAM" id="SSF54060">
    <property type="entry name" value="His-Me finger endonucleases"/>
    <property type="match status" value="1"/>
</dbReference>
<dbReference type="InterPro" id="IPR044925">
    <property type="entry name" value="His-Me_finger_sf"/>
</dbReference>
<proteinExistence type="predicted"/>
<evidence type="ECO:0000313" key="2">
    <source>
        <dbReference type="EMBL" id="QGH45108.1"/>
    </source>
</evidence>